<evidence type="ECO:0000256" key="1">
    <source>
        <dbReference type="SAM" id="MobiDB-lite"/>
    </source>
</evidence>
<protein>
    <recommendedName>
        <fullName evidence="4">F-box domain-containing protein</fullName>
    </recommendedName>
</protein>
<comment type="caution">
    <text evidence="2">The sequence shown here is derived from an EMBL/GenBank/DDBJ whole genome shotgun (WGS) entry which is preliminary data.</text>
</comment>
<sequence>MSKTCISQDASRSGEDSTRTTPYSSILLDLPAEIRYQIFYFLLVYHGPIAVFGSRRIRTRVDAAILSTNKQLHHEASAVLYGQNSFNLDTSETSDEGAPAAFLHSIGTRNAGLIRHICITFPHHYARDPDTARWHALRDCDVLTLDVVREVCTGLRTLASARQTANVAEWEVGLQHIPWEDADEILGKIDRHFRTVPDLEEVVVWMTARPPSTRIRPLFEGRSWTLKLDWSFETEQTWEHGYISDPDADYSTARSVSPVDPDPEDYLEDQTLDWFD</sequence>
<dbReference type="PANTHER" id="PTHR42085:SF1">
    <property type="entry name" value="F-BOX DOMAIN-CONTAINING PROTEIN"/>
    <property type="match status" value="1"/>
</dbReference>
<evidence type="ECO:0000313" key="3">
    <source>
        <dbReference type="Proteomes" id="UP000756346"/>
    </source>
</evidence>
<feature type="region of interest" description="Disordered" evidence="1">
    <location>
        <begin position="1"/>
        <end position="20"/>
    </location>
</feature>
<dbReference type="PANTHER" id="PTHR42085">
    <property type="entry name" value="F-BOX DOMAIN-CONTAINING PROTEIN"/>
    <property type="match status" value="1"/>
</dbReference>
<dbReference type="Proteomes" id="UP000756346">
    <property type="component" value="Unassembled WGS sequence"/>
</dbReference>
<organism evidence="2 3">
    <name type="scientific">Microdochium trichocladiopsis</name>
    <dbReference type="NCBI Taxonomy" id="1682393"/>
    <lineage>
        <taxon>Eukaryota</taxon>
        <taxon>Fungi</taxon>
        <taxon>Dikarya</taxon>
        <taxon>Ascomycota</taxon>
        <taxon>Pezizomycotina</taxon>
        <taxon>Sordariomycetes</taxon>
        <taxon>Xylariomycetidae</taxon>
        <taxon>Xylariales</taxon>
        <taxon>Microdochiaceae</taxon>
        <taxon>Microdochium</taxon>
    </lineage>
</organism>
<reference evidence="2" key="1">
    <citation type="journal article" date="2021" name="Nat. Commun.">
        <title>Genetic determinants of endophytism in the Arabidopsis root mycobiome.</title>
        <authorList>
            <person name="Mesny F."/>
            <person name="Miyauchi S."/>
            <person name="Thiergart T."/>
            <person name="Pickel B."/>
            <person name="Atanasova L."/>
            <person name="Karlsson M."/>
            <person name="Huettel B."/>
            <person name="Barry K.W."/>
            <person name="Haridas S."/>
            <person name="Chen C."/>
            <person name="Bauer D."/>
            <person name="Andreopoulos W."/>
            <person name="Pangilinan J."/>
            <person name="LaButti K."/>
            <person name="Riley R."/>
            <person name="Lipzen A."/>
            <person name="Clum A."/>
            <person name="Drula E."/>
            <person name="Henrissat B."/>
            <person name="Kohler A."/>
            <person name="Grigoriev I.V."/>
            <person name="Martin F.M."/>
            <person name="Hacquard S."/>
        </authorList>
    </citation>
    <scope>NUCLEOTIDE SEQUENCE</scope>
    <source>
        <strain evidence="2">MPI-CAGE-CH-0230</strain>
    </source>
</reference>
<accession>A0A9P8YA83</accession>
<evidence type="ECO:0008006" key="4">
    <source>
        <dbReference type="Google" id="ProtNLM"/>
    </source>
</evidence>
<dbReference type="RefSeq" id="XP_046016022.1">
    <property type="nucleotide sequence ID" value="XM_046161824.1"/>
</dbReference>
<dbReference type="OrthoDB" id="62952at2759"/>
<dbReference type="EMBL" id="JAGTJQ010000003">
    <property type="protein sequence ID" value="KAH7035929.1"/>
    <property type="molecule type" value="Genomic_DNA"/>
</dbReference>
<dbReference type="GeneID" id="70191370"/>
<dbReference type="InterPro" id="IPR038883">
    <property type="entry name" value="AN11006-like"/>
</dbReference>
<gene>
    <name evidence="2" type="ORF">B0I36DRAFT_406683</name>
</gene>
<proteinExistence type="predicted"/>
<keyword evidence="3" id="KW-1185">Reference proteome</keyword>
<feature type="compositionally biased region" description="Polar residues" evidence="1">
    <location>
        <begin position="1"/>
        <end position="11"/>
    </location>
</feature>
<dbReference type="AlphaFoldDB" id="A0A9P8YA83"/>
<name>A0A9P8YA83_9PEZI</name>
<evidence type="ECO:0000313" key="2">
    <source>
        <dbReference type="EMBL" id="KAH7035929.1"/>
    </source>
</evidence>